<accession>A0A812T326</accession>
<name>A0A812T326_SYMPI</name>
<feature type="compositionally biased region" description="Polar residues" evidence="1">
    <location>
        <begin position="46"/>
        <end position="58"/>
    </location>
</feature>
<reference evidence="2" key="1">
    <citation type="submission" date="2021-02" db="EMBL/GenBank/DDBJ databases">
        <authorList>
            <person name="Dougan E. K."/>
            <person name="Rhodes N."/>
            <person name="Thang M."/>
            <person name="Chan C."/>
        </authorList>
    </citation>
    <scope>NUCLEOTIDE SEQUENCE</scope>
</reference>
<proteinExistence type="predicted"/>
<organism evidence="2 3">
    <name type="scientific">Symbiodinium pilosum</name>
    <name type="common">Dinoflagellate</name>
    <dbReference type="NCBI Taxonomy" id="2952"/>
    <lineage>
        <taxon>Eukaryota</taxon>
        <taxon>Sar</taxon>
        <taxon>Alveolata</taxon>
        <taxon>Dinophyceae</taxon>
        <taxon>Suessiales</taxon>
        <taxon>Symbiodiniaceae</taxon>
        <taxon>Symbiodinium</taxon>
    </lineage>
</organism>
<dbReference type="AlphaFoldDB" id="A0A812T326"/>
<feature type="region of interest" description="Disordered" evidence="1">
    <location>
        <begin position="1"/>
        <end position="111"/>
    </location>
</feature>
<gene>
    <name evidence="2" type="ORF">SPIL2461_LOCUS13324</name>
</gene>
<evidence type="ECO:0000313" key="3">
    <source>
        <dbReference type="Proteomes" id="UP000649617"/>
    </source>
</evidence>
<evidence type="ECO:0000313" key="2">
    <source>
        <dbReference type="EMBL" id="CAE7511696.1"/>
    </source>
</evidence>
<comment type="caution">
    <text evidence="2">The sequence shown here is derived from an EMBL/GenBank/DDBJ whole genome shotgun (WGS) entry which is preliminary data.</text>
</comment>
<protein>
    <submittedName>
        <fullName evidence="2">Uncharacterized protein</fullName>
    </submittedName>
</protein>
<feature type="compositionally biased region" description="Low complexity" evidence="1">
    <location>
        <begin position="63"/>
        <end position="79"/>
    </location>
</feature>
<evidence type="ECO:0000256" key="1">
    <source>
        <dbReference type="SAM" id="MobiDB-lite"/>
    </source>
</evidence>
<sequence length="166" mass="17407">MSFASELPGGQAQHEEPLPFGESRPPPPKTLRALGTRPVGLRLSLPNGSGSDTLQARQPEQKSGLPLDSLPGPSLPALPVDGSSGLPNGGSVGHISQSRALSPKHEHPPATAMWKDGPAHGSHVTMPSMSYYGFPDVERKPSAINTLCIQPWKALPEVETAAMEVG</sequence>
<dbReference type="OrthoDB" id="409465at2759"/>
<keyword evidence="3" id="KW-1185">Reference proteome</keyword>
<dbReference type="EMBL" id="CAJNIZ010028890">
    <property type="protein sequence ID" value="CAE7511696.1"/>
    <property type="molecule type" value="Genomic_DNA"/>
</dbReference>
<dbReference type="Proteomes" id="UP000649617">
    <property type="component" value="Unassembled WGS sequence"/>
</dbReference>